<dbReference type="SUPFAM" id="SSF54001">
    <property type="entry name" value="Cysteine proteinases"/>
    <property type="match status" value="1"/>
</dbReference>
<sequence length="520" mass="52337">MAGDPFAVIVAVIVSAAGVVAGTDAPAPIPNQAVTDQAAEIAANAEDQAKTMSDQWTELLGTMPEPAADIADRTLSDAADGLHTAVEPMLPNLPTVEDIEAADTEAAGTEAAGTEAADAEAAVPTAPEDALAALPTAAAAATAAGSPSAPLPFSVFSSNALSSNALSSNAAAALGAGAVQFAGRTYTAADIATQTAFMASAEAIRRALFPGLPVTFTGINVGPIGLGAVGAITAFVPWLQKAGNICGGVKGTTIAALYAAENGFRYGPTAPVSSTGAQGPGQFMPGTWATYGKDYDGNGVVDVNSVGDAVMASGTMLCDIYGQVDGWKREGKVSGDTLDLTLAGYNAGAGAVLRSGGMPSGTVDYETQTKPYVARIRATEAQFAAILTPFAGLDLTGMGGRAVQLAMDYLGLPYVWGGGNINGPSGGGFDCSGLTSYALFKASGGKVTLPRTSETQWNVGTEIPMELAQPGDLLFGNFGPAGPGHVSIYMGNGQMVHAPQRGDVVRVAPVFDGMRARHIV</sequence>
<keyword evidence="4" id="KW-0788">Thiol protease</keyword>
<keyword evidence="8" id="KW-1185">Reference proteome</keyword>
<dbReference type="Proteomes" id="UP001185755">
    <property type="component" value="Unassembled WGS sequence"/>
</dbReference>
<accession>A0ABU4BHT9</accession>
<proteinExistence type="inferred from homology"/>
<dbReference type="Pfam" id="PF00877">
    <property type="entry name" value="NLPC_P60"/>
    <property type="match status" value="1"/>
</dbReference>
<evidence type="ECO:0000256" key="1">
    <source>
        <dbReference type="ARBA" id="ARBA00007074"/>
    </source>
</evidence>
<evidence type="ECO:0000256" key="2">
    <source>
        <dbReference type="ARBA" id="ARBA00022670"/>
    </source>
</evidence>
<feature type="domain" description="NlpC/P60" evidence="6">
    <location>
        <begin position="396"/>
        <end position="520"/>
    </location>
</feature>
<dbReference type="InterPro" id="IPR000064">
    <property type="entry name" value="NLP_P60_dom"/>
</dbReference>
<evidence type="ECO:0000259" key="6">
    <source>
        <dbReference type="PROSITE" id="PS51935"/>
    </source>
</evidence>
<dbReference type="PANTHER" id="PTHR47359:SF3">
    <property type="entry name" value="NLP_P60 DOMAIN-CONTAINING PROTEIN-RELATED"/>
    <property type="match status" value="1"/>
</dbReference>
<evidence type="ECO:0000256" key="3">
    <source>
        <dbReference type="ARBA" id="ARBA00022801"/>
    </source>
</evidence>
<dbReference type="InterPro" id="IPR051794">
    <property type="entry name" value="PG_Endopeptidase_C40"/>
</dbReference>
<dbReference type="Gene3D" id="3.90.1720.10">
    <property type="entry name" value="endopeptidase domain like (from Nostoc punctiforme)"/>
    <property type="match status" value="1"/>
</dbReference>
<reference evidence="7 8" key="1">
    <citation type="submission" date="2023-10" db="EMBL/GenBank/DDBJ databases">
        <title>Development of a sustainable strategy for remediation of hydrocarbon-contaminated territories based on the waste exchange concept.</title>
        <authorList>
            <person name="Krivoruchko A."/>
        </authorList>
    </citation>
    <scope>NUCLEOTIDE SEQUENCE [LARGE SCALE GENOMIC DNA]</scope>
    <source>
        <strain evidence="7 8">IEGM 1323</strain>
    </source>
</reference>
<dbReference type="InterPro" id="IPR031304">
    <property type="entry name" value="SLT_2"/>
</dbReference>
<keyword evidence="3" id="KW-0378">Hydrolase</keyword>
<dbReference type="InterPro" id="IPR038765">
    <property type="entry name" value="Papain-like_cys_pep_sf"/>
</dbReference>
<dbReference type="EMBL" id="JAWLJX010000007">
    <property type="protein sequence ID" value="MDV6263666.1"/>
    <property type="molecule type" value="Genomic_DNA"/>
</dbReference>
<dbReference type="PROSITE" id="PS51935">
    <property type="entry name" value="NLPC_P60"/>
    <property type="match status" value="1"/>
</dbReference>
<evidence type="ECO:0000313" key="7">
    <source>
        <dbReference type="EMBL" id="MDV6263666.1"/>
    </source>
</evidence>
<dbReference type="InterPro" id="IPR023346">
    <property type="entry name" value="Lysozyme-like_dom_sf"/>
</dbReference>
<dbReference type="SUPFAM" id="SSF53955">
    <property type="entry name" value="Lysozyme-like"/>
    <property type="match status" value="1"/>
</dbReference>
<evidence type="ECO:0000313" key="8">
    <source>
        <dbReference type="Proteomes" id="UP001185755"/>
    </source>
</evidence>
<dbReference type="RefSeq" id="WP_317565766.1">
    <property type="nucleotide sequence ID" value="NZ_JAWLJX010000007.1"/>
</dbReference>
<comment type="similarity">
    <text evidence="1">Belongs to the peptidase C40 family.</text>
</comment>
<organism evidence="7 8">
    <name type="scientific">Rhodococcoides yunnanense</name>
    <dbReference type="NCBI Taxonomy" id="278209"/>
    <lineage>
        <taxon>Bacteria</taxon>
        <taxon>Bacillati</taxon>
        <taxon>Actinomycetota</taxon>
        <taxon>Actinomycetes</taxon>
        <taxon>Mycobacteriales</taxon>
        <taxon>Nocardiaceae</taxon>
        <taxon>Rhodococcoides</taxon>
    </lineage>
</organism>
<evidence type="ECO:0000256" key="5">
    <source>
        <dbReference type="SAM" id="MobiDB-lite"/>
    </source>
</evidence>
<feature type="region of interest" description="Disordered" evidence="5">
    <location>
        <begin position="105"/>
        <end position="124"/>
    </location>
</feature>
<evidence type="ECO:0000256" key="4">
    <source>
        <dbReference type="ARBA" id="ARBA00022807"/>
    </source>
</evidence>
<dbReference type="Gene3D" id="1.10.530.10">
    <property type="match status" value="1"/>
</dbReference>
<dbReference type="PANTHER" id="PTHR47359">
    <property type="entry name" value="PEPTIDOGLYCAN DL-ENDOPEPTIDASE CWLO"/>
    <property type="match status" value="1"/>
</dbReference>
<comment type="caution">
    <text evidence="7">The sequence shown here is derived from an EMBL/GenBank/DDBJ whole genome shotgun (WGS) entry which is preliminary data.</text>
</comment>
<keyword evidence="2" id="KW-0645">Protease</keyword>
<name>A0ABU4BHT9_9NOCA</name>
<dbReference type="CDD" id="cd13399">
    <property type="entry name" value="Slt35-like"/>
    <property type="match status" value="1"/>
</dbReference>
<protein>
    <submittedName>
        <fullName evidence="7">NlpC/P60 family protein</fullName>
    </submittedName>
</protein>
<gene>
    <name evidence="7" type="ORF">R3P96_20210</name>
</gene>
<dbReference type="Pfam" id="PF13406">
    <property type="entry name" value="SLT_2"/>
    <property type="match status" value="1"/>
</dbReference>